<keyword evidence="2" id="KW-1185">Reference proteome</keyword>
<protein>
    <recommendedName>
        <fullName evidence="3">Aspartate ammonia-lyase</fullName>
    </recommendedName>
</protein>
<gene>
    <name evidence="1" type="ORF">L1F29_09935</name>
</gene>
<proteinExistence type="predicted"/>
<evidence type="ECO:0000313" key="1">
    <source>
        <dbReference type="EMBL" id="UVI32110.1"/>
    </source>
</evidence>
<dbReference type="Proteomes" id="UP001057877">
    <property type="component" value="Chromosome"/>
</dbReference>
<reference evidence="1" key="1">
    <citation type="submission" date="2022-01" db="EMBL/GenBank/DDBJ databases">
        <title>Paenibacillus spongiae sp. nov., isolated from marine sponge.</title>
        <authorList>
            <person name="Li Z."/>
            <person name="Zhang M."/>
        </authorList>
    </citation>
    <scope>NUCLEOTIDE SEQUENCE</scope>
    <source>
        <strain evidence="1">PHS-Z3</strain>
    </source>
</reference>
<sequence length="162" mass="18400">MVNSWHVSVAAESITAFLFARIGFDVSVQYGANQPEYDLMVSKGDNIMKVSVKGSRDGGWGLTQGFKKEVVSYHEAIDLWLLKHSKKTIFSLVQFIGVQINEMPRVYVASPYEVAALMKNARNGIGDTVLREKKVWTKAQYRDDLIPSKWIFSEQRINELLI</sequence>
<organism evidence="1 2">
    <name type="scientific">Paenibacillus spongiae</name>
    <dbReference type="NCBI Taxonomy" id="2909671"/>
    <lineage>
        <taxon>Bacteria</taxon>
        <taxon>Bacillati</taxon>
        <taxon>Bacillota</taxon>
        <taxon>Bacilli</taxon>
        <taxon>Bacillales</taxon>
        <taxon>Paenibacillaceae</taxon>
        <taxon>Paenibacillus</taxon>
    </lineage>
</organism>
<evidence type="ECO:0008006" key="3">
    <source>
        <dbReference type="Google" id="ProtNLM"/>
    </source>
</evidence>
<evidence type="ECO:0000313" key="2">
    <source>
        <dbReference type="Proteomes" id="UP001057877"/>
    </source>
</evidence>
<dbReference type="RefSeq" id="WP_258388170.1">
    <property type="nucleotide sequence ID" value="NZ_CP091430.1"/>
</dbReference>
<dbReference type="EMBL" id="CP091430">
    <property type="protein sequence ID" value="UVI32110.1"/>
    <property type="molecule type" value="Genomic_DNA"/>
</dbReference>
<name>A0ABY5SHE5_9BACL</name>
<accession>A0ABY5SHE5</accession>